<name>A0ABQ8JEX7_DERPT</name>
<reference evidence="1 2" key="1">
    <citation type="journal article" date="2018" name="J. Allergy Clin. Immunol.">
        <title>High-quality assembly of Dermatophagoides pteronyssinus genome and transcriptome reveals a wide range of novel allergens.</title>
        <authorList>
            <person name="Liu X.Y."/>
            <person name="Yang K.Y."/>
            <person name="Wang M.Q."/>
            <person name="Kwok J.S."/>
            <person name="Zeng X."/>
            <person name="Yang Z."/>
            <person name="Xiao X.J."/>
            <person name="Lau C.P."/>
            <person name="Li Y."/>
            <person name="Huang Z.M."/>
            <person name="Ba J.G."/>
            <person name="Yim A.K."/>
            <person name="Ouyang C.Y."/>
            <person name="Ngai S.M."/>
            <person name="Chan T.F."/>
            <person name="Leung E.L."/>
            <person name="Liu L."/>
            <person name="Liu Z.G."/>
            <person name="Tsui S.K."/>
        </authorList>
    </citation>
    <scope>NUCLEOTIDE SEQUENCE [LARGE SCALE GENOMIC DNA]</scope>
    <source>
        <strain evidence="1">Derp</strain>
    </source>
</reference>
<dbReference type="Proteomes" id="UP000887458">
    <property type="component" value="Unassembled WGS sequence"/>
</dbReference>
<dbReference type="EMBL" id="NJHN03000046">
    <property type="protein sequence ID" value="KAH9421148.1"/>
    <property type="molecule type" value="Genomic_DNA"/>
</dbReference>
<organism evidence="1 2">
    <name type="scientific">Dermatophagoides pteronyssinus</name>
    <name type="common">European house dust mite</name>
    <dbReference type="NCBI Taxonomy" id="6956"/>
    <lineage>
        <taxon>Eukaryota</taxon>
        <taxon>Metazoa</taxon>
        <taxon>Ecdysozoa</taxon>
        <taxon>Arthropoda</taxon>
        <taxon>Chelicerata</taxon>
        <taxon>Arachnida</taxon>
        <taxon>Acari</taxon>
        <taxon>Acariformes</taxon>
        <taxon>Sarcoptiformes</taxon>
        <taxon>Astigmata</taxon>
        <taxon>Psoroptidia</taxon>
        <taxon>Analgoidea</taxon>
        <taxon>Pyroglyphidae</taxon>
        <taxon>Dermatophagoidinae</taxon>
        <taxon>Dermatophagoides</taxon>
    </lineage>
</organism>
<gene>
    <name evidence="1" type="ORF">DERP_010089</name>
</gene>
<comment type="caution">
    <text evidence="1">The sequence shown here is derived from an EMBL/GenBank/DDBJ whole genome shotgun (WGS) entry which is preliminary data.</text>
</comment>
<reference evidence="1 2" key="2">
    <citation type="journal article" date="2022" name="Mol. Biol. Evol.">
        <title>Comparative Genomics Reveals Insights into the Divergent Evolution of Astigmatic Mites and Household Pest Adaptations.</title>
        <authorList>
            <person name="Xiong Q."/>
            <person name="Wan A.T."/>
            <person name="Liu X."/>
            <person name="Fung C.S."/>
            <person name="Xiao X."/>
            <person name="Malainual N."/>
            <person name="Hou J."/>
            <person name="Wang L."/>
            <person name="Wang M."/>
            <person name="Yang K.Y."/>
            <person name="Cui Y."/>
            <person name="Leung E.L."/>
            <person name="Nong W."/>
            <person name="Shin S.K."/>
            <person name="Au S.W."/>
            <person name="Jeong K.Y."/>
            <person name="Chew F.T."/>
            <person name="Hui J.H."/>
            <person name="Leung T.F."/>
            <person name="Tungtrongchitr A."/>
            <person name="Zhong N."/>
            <person name="Liu Z."/>
            <person name="Tsui S.K."/>
        </authorList>
    </citation>
    <scope>NUCLEOTIDE SEQUENCE [LARGE SCALE GENOMIC DNA]</scope>
    <source>
        <strain evidence="1">Derp</strain>
    </source>
</reference>
<keyword evidence="2" id="KW-1185">Reference proteome</keyword>
<sequence>MITCLNIDTIDSEGRGKKNENKMDNQQILNIIINQPVNNKIISFHDDYENFLNCIRVNY</sequence>
<evidence type="ECO:0000313" key="1">
    <source>
        <dbReference type="EMBL" id="KAH9421148.1"/>
    </source>
</evidence>
<proteinExistence type="predicted"/>
<protein>
    <submittedName>
        <fullName evidence="1">Uncharacterized protein</fullName>
    </submittedName>
</protein>
<evidence type="ECO:0000313" key="2">
    <source>
        <dbReference type="Proteomes" id="UP000887458"/>
    </source>
</evidence>
<accession>A0ABQ8JEX7</accession>